<feature type="transmembrane region" description="Helical" evidence="6">
    <location>
        <begin position="26"/>
        <end position="44"/>
    </location>
</feature>
<evidence type="ECO:0000256" key="5">
    <source>
        <dbReference type="ARBA" id="ARBA00023136"/>
    </source>
</evidence>
<feature type="transmembrane region" description="Helical" evidence="6">
    <location>
        <begin position="109"/>
        <end position="132"/>
    </location>
</feature>
<feature type="transmembrane region" description="Helical" evidence="6">
    <location>
        <begin position="325"/>
        <end position="344"/>
    </location>
</feature>
<keyword evidence="5 6" id="KW-0472">Membrane</keyword>
<evidence type="ECO:0000256" key="6">
    <source>
        <dbReference type="SAM" id="Phobius"/>
    </source>
</evidence>
<evidence type="ECO:0000256" key="3">
    <source>
        <dbReference type="ARBA" id="ARBA00022692"/>
    </source>
</evidence>
<protein>
    <submittedName>
        <fullName evidence="7">Branched-chain amino acid ABC transporter permease</fullName>
    </submittedName>
</protein>
<dbReference type="RefSeq" id="WP_135977643.1">
    <property type="nucleotide sequence ID" value="NZ_BQKC01000001.1"/>
</dbReference>
<evidence type="ECO:0000313" key="8">
    <source>
        <dbReference type="Proteomes" id="UP001055025"/>
    </source>
</evidence>
<accession>A0AAV5B221</accession>
<feature type="transmembrane region" description="Helical" evidence="6">
    <location>
        <begin position="251"/>
        <end position="268"/>
    </location>
</feature>
<feature type="transmembrane region" description="Helical" evidence="6">
    <location>
        <begin position="288"/>
        <end position="313"/>
    </location>
</feature>
<evidence type="ECO:0000313" key="7">
    <source>
        <dbReference type="EMBL" id="GJM55133.1"/>
    </source>
</evidence>
<comment type="caution">
    <text evidence="7">The sequence shown here is derived from an EMBL/GenBank/DDBJ whole genome shotgun (WGS) entry which is preliminary data.</text>
</comment>
<dbReference type="InterPro" id="IPR001851">
    <property type="entry name" value="ABC_transp_permease"/>
</dbReference>
<reference evidence="7" key="1">
    <citation type="journal article" date="2022" name="Int. J. Syst. Evol. Microbiol.">
        <title>Granulimonas faecalis gen. nov., sp. nov., and Leptogranulimonas caecicola gen. nov., sp. nov., novel lactate-producing Atopobiaceae bacteria isolated from mouse intestines, and an emended description of the family Atopobiaceae.</title>
        <authorList>
            <person name="Morinaga K."/>
            <person name="Kusada H."/>
            <person name="Sakamoto S."/>
            <person name="Murakami T."/>
            <person name="Toyoda A."/>
            <person name="Mori H."/>
            <person name="Meng X.Y."/>
            <person name="Takashino M."/>
            <person name="Murotomi K."/>
            <person name="Tamaki H."/>
        </authorList>
    </citation>
    <scope>NUCLEOTIDE SEQUENCE</scope>
    <source>
        <strain evidence="7">OPF53</strain>
    </source>
</reference>
<sequence length="378" mass="39421">MASKTTVSAQAPTFAARLSEAVRGAFGTYALVVIAFLIVQGLIATGSITSALQGQLVPICVYICAAVSLNLVVGISGELSLGHAGFMSVGAFTGVVMASLLADVIPNDALRLLVSVATGGCFGALAGFLVGVPVMRLSGDYLAIVTLAFGEIIKNIVNNLYVGRDAAGLHMSLSSVADLGMNHGVVIINGPQGAVGIDKLSTFAAGFVLILVTLFVVLNLVRSRSGRAIMAVRDNRIAAESVGINITKYRLMAFVVAAALAGMAGTLYAMNFSSVVAGRFDYNTSILILVYVVLGGIGNVRGSIIAAAILTILPEFLRFMADYRMLIYAVVLICVMVLPNIPAVQRVMEAVKRKVPWLSDKDAIEDPDMVTTGGDSRG</sequence>
<dbReference type="GO" id="GO:0005886">
    <property type="term" value="C:plasma membrane"/>
    <property type="evidence" value="ECO:0007669"/>
    <property type="project" value="UniProtKB-SubCell"/>
</dbReference>
<dbReference type="AlphaFoldDB" id="A0AAV5B221"/>
<comment type="subcellular location">
    <subcellularLocation>
        <location evidence="1">Cell membrane</location>
        <topology evidence="1">Multi-pass membrane protein</topology>
    </subcellularLocation>
</comment>
<proteinExistence type="predicted"/>
<feature type="transmembrane region" description="Helical" evidence="6">
    <location>
        <begin position="56"/>
        <end position="75"/>
    </location>
</feature>
<organism evidence="7 8">
    <name type="scientific">Granulimonas faecalis</name>
    <dbReference type="NCBI Taxonomy" id="2894155"/>
    <lineage>
        <taxon>Bacteria</taxon>
        <taxon>Bacillati</taxon>
        <taxon>Actinomycetota</taxon>
        <taxon>Coriobacteriia</taxon>
        <taxon>Coriobacteriales</taxon>
        <taxon>Kribbibacteriaceae</taxon>
        <taxon>Granulimonas</taxon>
    </lineage>
</organism>
<keyword evidence="2" id="KW-1003">Cell membrane</keyword>
<dbReference type="InterPro" id="IPR043428">
    <property type="entry name" value="LivM-like"/>
</dbReference>
<dbReference type="EMBL" id="BQKC01000001">
    <property type="protein sequence ID" value="GJM55133.1"/>
    <property type="molecule type" value="Genomic_DNA"/>
</dbReference>
<evidence type="ECO:0000256" key="1">
    <source>
        <dbReference type="ARBA" id="ARBA00004651"/>
    </source>
</evidence>
<keyword evidence="8" id="KW-1185">Reference proteome</keyword>
<dbReference type="PANTHER" id="PTHR30482:SF10">
    <property type="entry name" value="HIGH-AFFINITY BRANCHED-CHAIN AMINO ACID TRANSPORT PROTEIN BRAE"/>
    <property type="match status" value="1"/>
</dbReference>
<feature type="transmembrane region" description="Helical" evidence="6">
    <location>
        <begin position="200"/>
        <end position="221"/>
    </location>
</feature>
<feature type="transmembrane region" description="Helical" evidence="6">
    <location>
        <begin position="81"/>
        <end position="102"/>
    </location>
</feature>
<keyword evidence="4 6" id="KW-1133">Transmembrane helix</keyword>
<dbReference type="GO" id="GO:0015658">
    <property type="term" value="F:branched-chain amino acid transmembrane transporter activity"/>
    <property type="evidence" value="ECO:0007669"/>
    <property type="project" value="InterPro"/>
</dbReference>
<evidence type="ECO:0000256" key="4">
    <source>
        <dbReference type="ARBA" id="ARBA00022989"/>
    </source>
</evidence>
<dbReference type="CDD" id="cd06581">
    <property type="entry name" value="TM_PBP1_LivM_like"/>
    <property type="match status" value="1"/>
</dbReference>
<dbReference type="Pfam" id="PF02653">
    <property type="entry name" value="BPD_transp_2"/>
    <property type="match status" value="1"/>
</dbReference>
<evidence type="ECO:0000256" key="2">
    <source>
        <dbReference type="ARBA" id="ARBA00022475"/>
    </source>
</evidence>
<dbReference type="Proteomes" id="UP001055025">
    <property type="component" value="Unassembled WGS sequence"/>
</dbReference>
<name>A0AAV5B221_9ACTN</name>
<gene>
    <name evidence="7" type="ORF">ATOP_07880</name>
</gene>
<keyword evidence="3 6" id="KW-0812">Transmembrane</keyword>
<dbReference type="PANTHER" id="PTHR30482">
    <property type="entry name" value="HIGH-AFFINITY BRANCHED-CHAIN AMINO ACID TRANSPORT SYSTEM PERMEASE"/>
    <property type="match status" value="1"/>
</dbReference>